<protein>
    <submittedName>
        <fullName evidence="1">Uncharacterized protein</fullName>
    </submittedName>
</protein>
<dbReference type="EMBL" id="MVIH01000005">
    <property type="protein sequence ID" value="ORB52873.1"/>
    <property type="molecule type" value="Genomic_DNA"/>
</dbReference>
<dbReference type="AlphaFoldDB" id="A0A1X0IV84"/>
<evidence type="ECO:0000313" key="2">
    <source>
        <dbReference type="Proteomes" id="UP000192534"/>
    </source>
</evidence>
<reference evidence="1 2" key="1">
    <citation type="submission" date="2016-12" db="EMBL/GenBank/DDBJ databases">
        <title>The new phylogeny of genus Mycobacterium.</title>
        <authorList>
            <person name="Tortoli E."/>
            <person name="Trovato A."/>
            <person name="Cirillo D.M."/>
        </authorList>
    </citation>
    <scope>NUCLEOTIDE SEQUENCE [LARGE SCALE GENOMIC DNA]</scope>
    <source>
        <strain evidence="1 2">DSM 44223</strain>
    </source>
</reference>
<accession>A0A1X0IV84</accession>
<organism evidence="1 2">
    <name type="scientific">Mycolicibacterium rhodesiae</name>
    <name type="common">Mycobacterium rhodesiae</name>
    <dbReference type="NCBI Taxonomy" id="36814"/>
    <lineage>
        <taxon>Bacteria</taxon>
        <taxon>Bacillati</taxon>
        <taxon>Actinomycetota</taxon>
        <taxon>Actinomycetes</taxon>
        <taxon>Mycobacteriales</taxon>
        <taxon>Mycobacteriaceae</taxon>
        <taxon>Mycolicibacterium</taxon>
    </lineage>
</organism>
<dbReference type="Proteomes" id="UP000192534">
    <property type="component" value="Unassembled WGS sequence"/>
</dbReference>
<proteinExistence type="predicted"/>
<keyword evidence="2" id="KW-1185">Reference proteome</keyword>
<sequence>MAVNWLALGRAGFGAVVLLRPDEVAGHIGDVELSDGTRTAMRILGARLLVESAVCAVRPTRCVIALEVVVDVIHGATMAAVAVVSDSDSRRRAAAANVLTAAAFAVADVAAIKRHQRNAMAEPNVLLGWRDATADRLCRLMRIPGR</sequence>
<name>A0A1X0IV84_MYCRH</name>
<evidence type="ECO:0000313" key="1">
    <source>
        <dbReference type="EMBL" id="ORB52873.1"/>
    </source>
</evidence>
<comment type="caution">
    <text evidence="1">The sequence shown here is derived from an EMBL/GenBank/DDBJ whole genome shotgun (WGS) entry which is preliminary data.</text>
</comment>
<gene>
    <name evidence="1" type="ORF">BST42_12540</name>
</gene>